<reference evidence="3" key="2">
    <citation type="submission" date="2023-07" db="EMBL/GenBank/DDBJ databases">
        <title>Genome of Winogradskyella sp. E313.</title>
        <authorList>
            <person name="Zhou Y."/>
        </authorList>
    </citation>
    <scope>NUCLEOTIDE SEQUENCE [LARGE SCALE GENOMIC DNA]</scope>
    <source>
        <strain evidence="3">E313</strain>
    </source>
</reference>
<keyword evidence="1" id="KW-0812">Transmembrane</keyword>
<evidence type="ECO:0000256" key="1">
    <source>
        <dbReference type="SAM" id="Phobius"/>
    </source>
</evidence>
<sequence length="201" mass="22656">MKTIKLLKILITIIFWGMIVLLGLGIICFILLLFFEDLFPPFLQGFNMLFNDRFPWQVWIGPIASVIAFVLFILAINYLRKCIAPIQEQRFYSEEVISNLKKSGRLFIIIALGTSFIRIVGVFMIKNLTNRLAYGGNLGGQIGVTNLMQTTDSSVWSYLGAILSAIGGTNFFLLIIGLFLLVFSSVFKEGQLLKEENDLTI</sequence>
<proteinExistence type="predicted"/>
<name>A0ABS8EPX8_9FLAO</name>
<evidence type="ECO:0000313" key="2">
    <source>
        <dbReference type="EMBL" id="MCC1485284.1"/>
    </source>
</evidence>
<reference evidence="3" key="1">
    <citation type="submission" date="2021-03" db="EMBL/GenBank/DDBJ databases">
        <title>Genome of Cognatishimia sp. F0-27.</title>
        <authorList>
            <person name="Ping X."/>
        </authorList>
    </citation>
    <scope>NUCLEOTIDE SEQUENCE [LARGE SCALE GENOMIC DNA]</scope>
    <source>
        <strain evidence="3">E313</strain>
    </source>
</reference>
<gene>
    <name evidence="2" type="ORF">J1C55_11835</name>
</gene>
<dbReference type="EMBL" id="JAFMPT010000019">
    <property type="protein sequence ID" value="MCC1485284.1"/>
    <property type="molecule type" value="Genomic_DNA"/>
</dbReference>
<dbReference type="Proteomes" id="UP000778797">
    <property type="component" value="Unassembled WGS sequence"/>
</dbReference>
<comment type="caution">
    <text evidence="2">The sequence shown here is derived from an EMBL/GenBank/DDBJ whole genome shotgun (WGS) entry which is preliminary data.</text>
</comment>
<dbReference type="Pfam" id="PF11188">
    <property type="entry name" value="DUF2975"/>
    <property type="match status" value="1"/>
</dbReference>
<keyword evidence="1" id="KW-0472">Membrane</keyword>
<feature type="transmembrane region" description="Helical" evidence="1">
    <location>
        <begin position="106"/>
        <end position="125"/>
    </location>
</feature>
<protein>
    <submittedName>
        <fullName evidence="2">DUF2975 domain-containing protein</fullName>
    </submittedName>
</protein>
<feature type="transmembrane region" description="Helical" evidence="1">
    <location>
        <begin position="9"/>
        <end position="34"/>
    </location>
</feature>
<evidence type="ECO:0000313" key="3">
    <source>
        <dbReference type="Proteomes" id="UP000778797"/>
    </source>
</evidence>
<keyword evidence="3" id="KW-1185">Reference proteome</keyword>
<feature type="transmembrane region" description="Helical" evidence="1">
    <location>
        <begin position="54"/>
        <end position="79"/>
    </location>
</feature>
<feature type="transmembrane region" description="Helical" evidence="1">
    <location>
        <begin position="155"/>
        <end position="183"/>
    </location>
</feature>
<organism evidence="2 3">
    <name type="scientific">Winogradskyella immobilis</name>
    <dbReference type="NCBI Taxonomy" id="2816852"/>
    <lineage>
        <taxon>Bacteria</taxon>
        <taxon>Pseudomonadati</taxon>
        <taxon>Bacteroidota</taxon>
        <taxon>Flavobacteriia</taxon>
        <taxon>Flavobacteriales</taxon>
        <taxon>Flavobacteriaceae</taxon>
        <taxon>Winogradskyella</taxon>
    </lineage>
</organism>
<accession>A0ABS8EPX8</accession>
<keyword evidence="1" id="KW-1133">Transmembrane helix</keyword>
<dbReference type="InterPro" id="IPR021354">
    <property type="entry name" value="DUF2975"/>
</dbReference>